<dbReference type="CDD" id="cd00383">
    <property type="entry name" value="trans_reg_C"/>
    <property type="match status" value="1"/>
</dbReference>
<proteinExistence type="predicted"/>
<evidence type="ECO:0000256" key="7">
    <source>
        <dbReference type="ARBA" id="ARBA00023125"/>
    </source>
</evidence>
<dbReference type="PANTHER" id="PTHR48111">
    <property type="entry name" value="REGULATOR OF RPOS"/>
    <property type="match status" value="1"/>
</dbReference>
<evidence type="ECO:0000256" key="10">
    <source>
        <dbReference type="PROSITE-ProRule" id="PRU00169"/>
    </source>
</evidence>
<keyword evidence="7 11" id="KW-0238">DNA-binding</keyword>
<dbReference type="GO" id="GO:0006355">
    <property type="term" value="P:regulation of DNA-templated transcription"/>
    <property type="evidence" value="ECO:0007669"/>
    <property type="project" value="InterPro"/>
</dbReference>
<name>A0A7X9WAD6_STACP</name>
<dbReference type="SMART" id="SM00448">
    <property type="entry name" value="REC"/>
    <property type="match status" value="1"/>
</dbReference>
<evidence type="ECO:0000256" key="4">
    <source>
        <dbReference type="ARBA" id="ARBA00022606"/>
    </source>
</evidence>
<evidence type="ECO:0000313" key="16">
    <source>
        <dbReference type="Proteomes" id="UP000538955"/>
    </source>
</evidence>
<keyword evidence="6" id="KW-0805">Transcription regulation</keyword>
<keyword evidence="4" id="KW-0716">Sensory transduction</keyword>
<evidence type="ECO:0000256" key="3">
    <source>
        <dbReference type="ARBA" id="ARBA00022553"/>
    </source>
</evidence>
<evidence type="ECO:0000259" key="12">
    <source>
        <dbReference type="PROSITE" id="PS50110"/>
    </source>
</evidence>
<dbReference type="SMART" id="SM00862">
    <property type="entry name" value="Trans_reg_C"/>
    <property type="match status" value="1"/>
</dbReference>
<evidence type="ECO:0000313" key="15">
    <source>
        <dbReference type="EMBL" id="NMK97302.1"/>
    </source>
</evidence>
<dbReference type="InterPro" id="IPR011006">
    <property type="entry name" value="CheY-like_superfamily"/>
</dbReference>
<dbReference type="InterPro" id="IPR036388">
    <property type="entry name" value="WH-like_DNA-bd_sf"/>
</dbReference>
<dbReference type="InterPro" id="IPR001789">
    <property type="entry name" value="Sig_transdc_resp-reg_receiver"/>
</dbReference>
<dbReference type="Proteomes" id="UP000538955">
    <property type="component" value="Unassembled WGS sequence"/>
</dbReference>
<dbReference type="CDD" id="cd17574">
    <property type="entry name" value="REC_OmpR"/>
    <property type="match status" value="1"/>
</dbReference>
<evidence type="ECO:0000256" key="2">
    <source>
        <dbReference type="ARBA" id="ARBA00022490"/>
    </source>
</evidence>
<dbReference type="EMBL" id="JABBLX010000008">
    <property type="protein sequence ID" value="NMK97302.1"/>
    <property type="molecule type" value="Genomic_DNA"/>
</dbReference>
<keyword evidence="8" id="KW-0804">Transcription</keyword>
<dbReference type="Gene3D" id="1.10.10.10">
    <property type="entry name" value="Winged helix-like DNA-binding domain superfamily/Winged helix DNA-binding domain"/>
    <property type="match status" value="1"/>
</dbReference>
<dbReference type="GO" id="GO:0000976">
    <property type="term" value="F:transcription cis-regulatory region binding"/>
    <property type="evidence" value="ECO:0007669"/>
    <property type="project" value="TreeGrafter"/>
</dbReference>
<keyword evidence="16" id="KW-1185">Reference proteome</keyword>
<keyword evidence="5" id="KW-0902">Two-component regulatory system</keyword>
<feature type="domain" description="Response regulatory" evidence="12">
    <location>
        <begin position="3"/>
        <end position="116"/>
    </location>
</feature>
<dbReference type="RefSeq" id="WP_030059105.1">
    <property type="nucleotide sequence ID" value="NZ_AP014956.1"/>
</dbReference>
<dbReference type="InterPro" id="IPR001867">
    <property type="entry name" value="OmpR/PhoB-type_DNA-bd"/>
</dbReference>
<dbReference type="GO" id="GO:0000156">
    <property type="term" value="F:phosphorelay response regulator activity"/>
    <property type="evidence" value="ECO:0007669"/>
    <property type="project" value="TreeGrafter"/>
</dbReference>
<dbReference type="Proteomes" id="UP000550736">
    <property type="component" value="Unassembled WGS sequence"/>
</dbReference>
<evidence type="ECO:0000256" key="8">
    <source>
        <dbReference type="ARBA" id="ARBA00023163"/>
    </source>
</evidence>
<organism evidence="15 17">
    <name type="scientific">Staphylococcus capitis</name>
    <dbReference type="NCBI Taxonomy" id="29388"/>
    <lineage>
        <taxon>Bacteria</taxon>
        <taxon>Bacillati</taxon>
        <taxon>Bacillota</taxon>
        <taxon>Bacilli</taxon>
        <taxon>Bacillales</taxon>
        <taxon>Staphylococcaceae</taxon>
        <taxon>Staphylococcus</taxon>
    </lineage>
</organism>
<dbReference type="FunFam" id="1.10.10.10:FF:000018">
    <property type="entry name" value="DNA-binding response regulator ResD"/>
    <property type="match status" value="1"/>
</dbReference>
<dbReference type="InterPro" id="IPR039420">
    <property type="entry name" value="WalR-like"/>
</dbReference>
<evidence type="ECO:0000256" key="1">
    <source>
        <dbReference type="ARBA" id="ARBA00004496"/>
    </source>
</evidence>
<dbReference type="EMBL" id="JABBMI010000057">
    <property type="protein sequence ID" value="NMK54141.1"/>
    <property type="molecule type" value="Genomic_DNA"/>
</dbReference>
<sequence>MTHLLIVDDEQDIVDICQTYFEYEGYQVTTTTNGREAIKLLSSEIDVMILDIMMPEVSGYDIVKEMKAQQLDIPFIYLTAKTQEHDTIYALTLGADDYVKKPFSPRELVLRTNNLLARISKYQSNHQTEQLEFNGLILKNQSKTLTINSEEIPMRIKEFELLWYLASRENEVISKSELLENVWGYDYYEDANTVNVHIHRIREKLEKHHFISYTITTVWGLGYKFERSR</sequence>
<evidence type="ECO:0000256" key="6">
    <source>
        <dbReference type="ARBA" id="ARBA00023015"/>
    </source>
</evidence>
<dbReference type="PROSITE" id="PS50110">
    <property type="entry name" value="RESPONSE_REGULATORY"/>
    <property type="match status" value="1"/>
</dbReference>
<dbReference type="Pfam" id="PF00486">
    <property type="entry name" value="Trans_reg_C"/>
    <property type="match status" value="1"/>
</dbReference>
<feature type="DNA-binding region" description="OmpR/PhoB-type" evidence="11">
    <location>
        <begin position="128"/>
        <end position="227"/>
    </location>
</feature>
<dbReference type="Gene3D" id="6.10.250.690">
    <property type="match status" value="1"/>
</dbReference>
<comment type="subcellular location">
    <subcellularLocation>
        <location evidence="1">Cytoplasm</location>
    </subcellularLocation>
</comment>
<dbReference type="PANTHER" id="PTHR48111:SF2">
    <property type="entry name" value="RESPONSE REGULATOR SAER"/>
    <property type="match status" value="1"/>
</dbReference>
<evidence type="ECO:0000313" key="17">
    <source>
        <dbReference type="Proteomes" id="UP000550736"/>
    </source>
</evidence>
<dbReference type="Gene3D" id="3.40.50.2300">
    <property type="match status" value="1"/>
</dbReference>
<evidence type="ECO:0000256" key="5">
    <source>
        <dbReference type="ARBA" id="ARBA00023012"/>
    </source>
</evidence>
<dbReference type="PROSITE" id="PS51755">
    <property type="entry name" value="OMPR_PHOB"/>
    <property type="match status" value="1"/>
</dbReference>
<comment type="caution">
    <text evidence="15">The sequence shown here is derived from an EMBL/GenBank/DDBJ whole genome shotgun (WGS) entry which is preliminary data.</text>
</comment>
<dbReference type="Pfam" id="PF00072">
    <property type="entry name" value="Response_reg"/>
    <property type="match status" value="1"/>
</dbReference>
<keyword evidence="2" id="KW-0963">Cytoplasm</keyword>
<dbReference type="GO" id="GO:0032993">
    <property type="term" value="C:protein-DNA complex"/>
    <property type="evidence" value="ECO:0007669"/>
    <property type="project" value="TreeGrafter"/>
</dbReference>
<dbReference type="GO" id="GO:0005829">
    <property type="term" value="C:cytosol"/>
    <property type="evidence" value="ECO:0007669"/>
    <property type="project" value="TreeGrafter"/>
</dbReference>
<keyword evidence="3 10" id="KW-0597">Phosphoprotein</keyword>
<evidence type="ECO:0000259" key="13">
    <source>
        <dbReference type="PROSITE" id="PS51755"/>
    </source>
</evidence>
<gene>
    <name evidence="15" type="ORF">HHM13_04195</name>
    <name evidence="14" type="ORF">HHM24_05150</name>
</gene>
<reference evidence="16 17" key="1">
    <citation type="submission" date="2020-04" db="EMBL/GenBank/DDBJ databases">
        <title>The Epidemiology and Molecular Characteristics of Linezolid-Resistant Staphylococcus capitis in Huashan Hospital, Shanghai.</title>
        <authorList>
            <person name="Ding L."/>
            <person name="Li P."/>
            <person name="Yang Y."/>
            <person name="Lin D."/>
            <person name="Xu X."/>
        </authorList>
    </citation>
    <scope>NUCLEOTIDE SEQUENCE [LARGE SCALE GENOMIC DNA]</scope>
    <source>
        <strain evidence="15 17">12-86</strain>
        <strain evidence="14 16">17-84</strain>
    </source>
</reference>
<evidence type="ECO:0000256" key="9">
    <source>
        <dbReference type="ARBA" id="ARBA00040348"/>
    </source>
</evidence>
<feature type="modified residue" description="4-aspartylphosphate" evidence="10">
    <location>
        <position position="51"/>
    </location>
</feature>
<feature type="domain" description="OmpR/PhoB-type" evidence="13">
    <location>
        <begin position="128"/>
        <end position="227"/>
    </location>
</feature>
<protein>
    <recommendedName>
        <fullName evidence="9">Response regulator SaeR</fullName>
    </recommendedName>
</protein>
<evidence type="ECO:0000313" key="14">
    <source>
        <dbReference type="EMBL" id="NMK54141.1"/>
    </source>
</evidence>
<accession>A0A7X9WAD6</accession>
<dbReference type="AlphaFoldDB" id="A0A7X9WAD6"/>
<evidence type="ECO:0000256" key="11">
    <source>
        <dbReference type="PROSITE-ProRule" id="PRU01091"/>
    </source>
</evidence>
<dbReference type="SUPFAM" id="SSF52172">
    <property type="entry name" value="CheY-like"/>
    <property type="match status" value="1"/>
</dbReference>